<evidence type="ECO:0000313" key="3">
    <source>
        <dbReference type="Proteomes" id="UP000076476"/>
    </source>
</evidence>
<dbReference type="Proteomes" id="UP000076476">
    <property type="component" value="Unassembled WGS sequence"/>
</dbReference>
<gene>
    <name evidence="1" type="ORF">AP3564_19455</name>
    <name evidence="2" type="ORF">AZI98_06115</name>
</gene>
<evidence type="ECO:0000313" key="4">
    <source>
        <dbReference type="Proteomes" id="UP000214606"/>
    </source>
</evidence>
<sequence length="100" mass="12087">MEMFEYNERLGIPLPAFSKHWEEYPNEVQQQILSDWECIRGQIPDRIKHLEAIINKKQEQLNDEEDFELSCRLNEEISEIASIINDLWLWYRIDPHITEA</sequence>
<dbReference type="OrthoDB" id="2989999at2"/>
<reference evidence="2 3" key="1">
    <citation type="submission" date="2016-04" db="EMBL/GenBank/DDBJ databases">
        <title>Draft genome sequence of Aeribacillus pallidus 8m3 from petroleum reservoir.</title>
        <authorList>
            <person name="Poltaraus A.B."/>
            <person name="Nazina T.N."/>
            <person name="Tourova T.P."/>
            <person name="Malakho S.M."/>
            <person name="Korshunova A.V."/>
            <person name="Sokolova D.S."/>
        </authorList>
    </citation>
    <scope>NUCLEOTIDE SEQUENCE [LARGE SCALE GENOMIC DNA]</scope>
    <source>
        <strain evidence="2 3">8m3</strain>
    </source>
</reference>
<dbReference type="STRING" id="33936.AZI98_06115"/>
<evidence type="ECO:0000313" key="2">
    <source>
        <dbReference type="EMBL" id="KZN97232.1"/>
    </source>
</evidence>
<accession>A0A165YM68</accession>
<dbReference type="Proteomes" id="UP000214606">
    <property type="component" value="Chromosome"/>
</dbReference>
<protein>
    <recommendedName>
        <fullName evidence="5">Radical SAM protein</fullName>
    </recommendedName>
</protein>
<dbReference type="AlphaFoldDB" id="A0A165YM68"/>
<reference evidence="1 4" key="2">
    <citation type="submission" date="2016-10" db="EMBL/GenBank/DDBJ databases">
        <title>The whole genome sequencing and assembly of Aeribacillus pallidus KCTC3564 strain.</title>
        <authorList>
            <person name="Lee Y.-J."/>
            <person name="Park M.-K."/>
            <person name="Yi H."/>
            <person name="Bahn Y.-S."/>
            <person name="Kim J.F."/>
            <person name="Lee D.-W."/>
        </authorList>
    </citation>
    <scope>NUCLEOTIDE SEQUENCE [LARGE SCALE GENOMIC DNA]</scope>
    <source>
        <strain evidence="1 4">KCTC3564</strain>
    </source>
</reference>
<evidence type="ECO:0008006" key="5">
    <source>
        <dbReference type="Google" id="ProtNLM"/>
    </source>
</evidence>
<dbReference type="EMBL" id="CP017703">
    <property type="protein sequence ID" value="ASS92497.1"/>
    <property type="molecule type" value="Genomic_DNA"/>
</dbReference>
<evidence type="ECO:0000313" key="1">
    <source>
        <dbReference type="EMBL" id="ASS92497.1"/>
    </source>
</evidence>
<organism evidence="2 3">
    <name type="scientific">Aeribacillus pallidus</name>
    <dbReference type="NCBI Taxonomy" id="33936"/>
    <lineage>
        <taxon>Bacteria</taxon>
        <taxon>Bacillati</taxon>
        <taxon>Bacillota</taxon>
        <taxon>Bacilli</taxon>
        <taxon>Bacillales</taxon>
        <taxon>Bacillaceae</taxon>
        <taxon>Aeribacillus</taxon>
    </lineage>
</organism>
<dbReference type="KEGG" id="apak:AP3564_19455"/>
<dbReference type="EMBL" id="LWBR01000013">
    <property type="protein sequence ID" value="KZN97232.1"/>
    <property type="molecule type" value="Genomic_DNA"/>
</dbReference>
<keyword evidence="3" id="KW-1185">Reference proteome</keyword>
<proteinExistence type="predicted"/>
<name>A0A165YM68_9BACI</name>